<organism evidence="1 2">
    <name type="scientific">Corchorus capsularis</name>
    <name type="common">Jute</name>
    <dbReference type="NCBI Taxonomy" id="210143"/>
    <lineage>
        <taxon>Eukaryota</taxon>
        <taxon>Viridiplantae</taxon>
        <taxon>Streptophyta</taxon>
        <taxon>Embryophyta</taxon>
        <taxon>Tracheophyta</taxon>
        <taxon>Spermatophyta</taxon>
        <taxon>Magnoliopsida</taxon>
        <taxon>eudicotyledons</taxon>
        <taxon>Gunneridae</taxon>
        <taxon>Pentapetalae</taxon>
        <taxon>rosids</taxon>
        <taxon>malvids</taxon>
        <taxon>Malvales</taxon>
        <taxon>Malvaceae</taxon>
        <taxon>Grewioideae</taxon>
        <taxon>Apeibeae</taxon>
        <taxon>Corchorus</taxon>
    </lineage>
</organism>
<evidence type="ECO:0000313" key="1">
    <source>
        <dbReference type="EMBL" id="OMO50967.1"/>
    </source>
</evidence>
<reference evidence="1 2" key="1">
    <citation type="submission" date="2013-09" db="EMBL/GenBank/DDBJ databases">
        <title>Corchorus capsularis genome sequencing.</title>
        <authorList>
            <person name="Alam M."/>
            <person name="Haque M.S."/>
            <person name="Islam M.S."/>
            <person name="Emdad E.M."/>
            <person name="Islam M.M."/>
            <person name="Ahmed B."/>
            <person name="Halim A."/>
            <person name="Hossen Q.M.M."/>
            <person name="Hossain M.Z."/>
            <person name="Ahmed R."/>
            <person name="Khan M.M."/>
            <person name="Islam R."/>
            <person name="Rashid M.M."/>
            <person name="Khan S.A."/>
            <person name="Rahman M.S."/>
            <person name="Alam M."/>
        </authorList>
    </citation>
    <scope>NUCLEOTIDE SEQUENCE [LARGE SCALE GENOMIC DNA]</scope>
    <source>
        <strain evidence="2">cv. CVL-1</strain>
        <tissue evidence="1">Whole seedling</tissue>
    </source>
</reference>
<name>A0A1R3FYN4_COCAP</name>
<proteinExistence type="predicted"/>
<sequence length="586" mass="66532">MPEKTIGRGASSRFLDGRSFKEVVVNGPLPCQNIEGPNLDISGEKLPSLAHLHDELRNERGKIDGDCVDTGTKSLVLDVDIPDSNMEWLNRSMVGKIKVGFSCNIVQESLLLHEISVIVCPFNEDNILLTFPSIEDLMVRLSSQKDLLDKWFESLVSWAEFNEKRKFTSWIWLEEVPLELWHVNFFMALCNLWGSFLNIREHTLNRWNSEAAWIRVKEIEVDSSETSNNFNIASKELNLTHGNVKSGFNVTDQVVEDEMADAKLGPSNTNGFSNSGLKDSGLGFVGDFGSVGLGANLGPSQDSISHISPTPTDGAWQKGKASKKGINFLPLRKNSKESLLRIRIRVCVLLLVSQGLQMRIRRTHLISPREEEAVEMGVNGRVALASIYAPNVDAERSSFLISLSEVIVQNNVLWCVCGDFNAVTCSDERIGASYSVNSAQTLVDFIQNCNLVDLPLQGIVFGIDRKNWGPKPFRYFNHWKYDDNCKEAVHEAWSKAYETYASNANIPMMLREVKTGLKEWRKRYGANDSNDIKKIELEIQTLKVEWEEDLDNQDLRNEIIKRKGDMWKLYKAEERSWFQKSRFQWL</sequence>
<dbReference type="AlphaFoldDB" id="A0A1R3FYN4"/>
<dbReference type="Gramene" id="OMO50967">
    <property type="protein sequence ID" value="OMO50967"/>
    <property type="gene ID" value="CCACVL1_30099"/>
</dbReference>
<evidence type="ECO:0008006" key="3">
    <source>
        <dbReference type="Google" id="ProtNLM"/>
    </source>
</evidence>
<evidence type="ECO:0000313" key="2">
    <source>
        <dbReference type="Proteomes" id="UP000188268"/>
    </source>
</evidence>
<keyword evidence="2" id="KW-1185">Reference proteome</keyword>
<accession>A0A1R3FYN4</accession>
<dbReference type="OrthoDB" id="1752451at2759"/>
<protein>
    <recommendedName>
        <fullName evidence="3">Endonuclease/exonuclease/phosphatase</fullName>
    </recommendedName>
</protein>
<dbReference type="InterPro" id="IPR036691">
    <property type="entry name" value="Endo/exonu/phosph_ase_sf"/>
</dbReference>
<dbReference type="Gene3D" id="3.60.10.10">
    <property type="entry name" value="Endonuclease/exonuclease/phosphatase"/>
    <property type="match status" value="1"/>
</dbReference>
<dbReference type="SUPFAM" id="SSF56219">
    <property type="entry name" value="DNase I-like"/>
    <property type="match status" value="1"/>
</dbReference>
<dbReference type="Proteomes" id="UP000188268">
    <property type="component" value="Unassembled WGS sequence"/>
</dbReference>
<comment type="caution">
    <text evidence="1">The sequence shown here is derived from an EMBL/GenBank/DDBJ whole genome shotgun (WGS) entry which is preliminary data.</text>
</comment>
<gene>
    <name evidence="1" type="ORF">CCACVL1_30099</name>
</gene>
<dbReference type="EMBL" id="AWWV01015999">
    <property type="protein sequence ID" value="OMO50967.1"/>
    <property type="molecule type" value="Genomic_DNA"/>
</dbReference>